<feature type="region of interest" description="Disordered" evidence="2">
    <location>
        <begin position="823"/>
        <end position="863"/>
    </location>
</feature>
<evidence type="ECO:0000256" key="2">
    <source>
        <dbReference type="SAM" id="MobiDB-lite"/>
    </source>
</evidence>
<feature type="region of interest" description="Disordered" evidence="2">
    <location>
        <begin position="1"/>
        <end position="49"/>
    </location>
</feature>
<evidence type="ECO:0000313" key="4">
    <source>
        <dbReference type="EMBL" id="GFN93146.1"/>
    </source>
</evidence>
<feature type="compositionally biased region" description="Low complexity" evidence="2">
    <location>
        <begin position="1297"/>
        <end position="1314"/>
    </location>
</feature>
<reference evidence="4 5" key="1">
    <citation type="journal article" date="2021" name="Elife">
        <title>Chloroplast acquisition without the gene transfer in kleptoplastic sea slugs, Plakobranchus ocellatus.</title>
        <authorList>
            <person name="Maeda T."/>
            <person name="Takahashi S."/>
            <person name="Yoshida T."/>
            <person name="Shimamura S."/>
            <person name="Takaki Y."/>
            <person name="Nagai Y."/>
            <person name="Toyoda A."/>
            <person name="Suzuki Y."/>
            <person name="Arimoto A."/>
            <person name="Ishii H."/>
            <person name="Satoh N."/>
            <person name="Nishiyama T."/>
            <person name="Hasebe M."/>
            <person name="Maruyama T."/>
            <person name="Minagawa J."/>
            <person name="Obokata J."/>
            <person name="Shigenobu S."/>
        </authorList>
    </citation>
    <scope>NUCLEOTIDE SEQUENCE [LARGE SCALE GENOMIC DNA]</scope>
</reference>
<keyword evidence="1" id="KW-0238">DNA-binding</keyword>
<dbReference type="CDD" id="cd21997">
    <property type="entry name" value="HMG_KMT2C-like"/>
    <property type="match status" value="1"/>
</dbReference>
<dbReference type="GO" id="GO:0003677">
    <property type="term" value="F:DNA binding"/>
    <property type="evidence" value="ECO:0007669"/>
    <property type="project" value="UniProtKB-UniRule"/>
</dbReference>
<feature type="compositionally biased region" description="Pro residues" evidence="2">
    <location>
        <begin position="1203"/>
        <end position="1212"/>
    </location>
</feature>
<gene>
    <name evidence="4" type="ORF">PoB_001965200</name>
</gene>
<feature type="compositionally biased region" description="Low complexity" evidence="2">
    <location>
        <begin position="1234"/>
        <end position="1247"/>
    </location>
</feature>
<feature type="compositionally biased region" description="Low complexity" evidence="2">
    <location>
        <begin position="644"/>
        <end position="657"/>
    </location>
</feature>
<evidence type="ECO:0000256" key="1">
    <source>
        <dbReference type="PROSITE-ProRule" id="PRU00267"/>
    </source>
</evidence>
<dbReference type="Proteomes" id="UP000735302">
    <property type="component" value="Unassembled WGS sequence"/>
</dbReference>
<dbReference type="Gene3D" id="1.10.30.10">
    <property type="entry name" value="High mobility group box domain"/>
    <property type="match status" value="1"/>
</dbReference>
<feature type="compositionally biased region" description="Basic and acidic residues" evidence="2">
    <location>
        <begin position="1253"/>
        <end position="1274"/>
    </location>
</feature>
<feature type="compositionally biased region" description="Polar residues" evidence="2">
    <location>
        <begin position="1037"/>
        <end position="1046"/>
    </location>
</feature>
<protein>
    <submittedName>
        <fullName evidence="4">Histone-lysine N-methyltransferase</fullName>
    </submittedName>
</protein>
<dbReference type="PROSITE" id="PS50118">
    <property type="entry name" value="HMG_BOX_2"/>
    <property type="match status" value="1"/>
</dbReference>
<evidence type="ECO:0000259" key="3">
    <source>
        <dbReference type="PROSITE" id="PS50118"/>
    </source>
</evidence>
<dbReference type="FunFam" id="1.10.30.10:FF:000009">
    <property type="entry name" value="Histone-lysine N-methyltransferase"/>
    <property type="match status" value="1"/>
</dbReference>
<feature type="compositionally biased region" description="Low complexity" evidence="2">
    <location>
        <begin position="693"/>
        <end position="719"/>
    </location>
</feature>
<accession>A0AAV3ZF83</accession>
<sequence>MVAPGSNTGPQAPGAVQNIRGPLPQWGMGTPTPSGSEEDQGDSNKRTILKWEQEEEMGDQATISCVLYVNMCHPDLKQKYPDWSERSKQIAKLWRKLNPDEKAPYLSKARKNRTSSRVQKAQKQVSQELQRRQEIQKQQDSEAMPPPPAPPRLTPGGDMYHDGSNPMMVPHPGASPYPRHGWGSEDPMKTPGTPEFGGPQPPQGGSGGAAAEHSSGEQVFSPNTSGAGSVLSAGSVPSSPDPYAFSPQQQGHNQHTGQMDPFSPSAPMRPGQQVRPQLRLPGLQAFGASSPREEDGGLFPQHHAPSGPGMSPRVRPGASSDMFVQGGVPPSPGQDMMGGMAGPPRRMPGPRLSHPLASPQQQLADASNPMGDSPTHPGRGPVDPYAFPPGTPHTPTGQVDDPFLPPGPPTSEAYHGMRYPGGAGQMRHPMTPPGMNQGQVYPGSPRVPEPGFRHPLARSNSMPDPYSMQMGGPRPQMDPSMVRTMSDASPEMYRGGRMPPQHPERPLEVALRRNKLLPRSPWAFPFMLNYPEGDAQGNIHRQHLRVILGQKSKERMAKKQEEAERMMHGGPGQGWQGQEVPEGMEGFPPRPQFRGPVPQGMMRAPHPGMGPQGQRQQFYPGMQRPPHVESLQGSGQEGMMAPDQRSQFMQHMMQQQQGTAAAGNMPSSPQQQQQQQLAAVSQFMSPGETTVGQHPQQQHIEQPQASQQQQQQQKLLQHQENLSDLAGQMSAQSQVPAEPIFSGASGTGGQAKTSGPEDASGVEASSLLEGISCEKTTKPSLSSEDDKNEDDDLLSADGTFNILKYADLDLDLDLDEKMFEQLEYMEDQANGQSADQRKPDSEDSKEDVKDEKGTSQDAQVAAAADFQAEFLEFNQRQKTADIKEEEGTRALTESEESTAERKAAEEKEKEKTEVGQIAAMLQGGTEAIAARLAVSESGASDTKHNVDTAGNLGGGMGQGHPRPPFTPNLSSPHHMQMSPMQPGSSGLPSPKLMHSPRSGQPSPRTPGIQSPFNTLLAGRHSASPHSQPMTPGGPQLSPFSNANAQMPFSPPASAGVGGQPYPQGPGSAPHSPYPISSQPPFSSMPSPSPQHMMSPGYPPQGMGPRPPAGFGAMGPRGPIYGMRGPSADNQAGRFPRPGEPGHMEGVEGIGPRMPQPMTMPDGRPHPMYQQMQARAPRGPPPTSSHPSLQQQLTHMQTRHQYPGQPPPPPPLPRLSHPQQIRSVGPQAGPPRQPGVPFSPTTPTSTVGQIGPLREQHTLLDELLEQEKEEQKRQAEQQAMMHRREGIAGATGTGPDQGMGQVPPGHVGPHPGMRMPGPPDGSGQGWGPGMEAGQPGQFQQSK</sequence>
<feature type="compositionally biased region" description="Polar residues" evidence="2">
    <location>
        <begin position="115"/>
        <end position="128"/>
    </location>
</feature>
<comment type="caution">
    <text evidence="4">The sequence shown here is derived from an EMBL/GenBank/DDBJ whole genome shotgun (WGS) entry which is preliminary data.</text>
</comment>
<feature type="region of interest" description="Disordered" evidence="2">
    <location>
        <begin position="876"/>
        <end position="914"/>
    </location>
</feature>
<feature type="compositionally biased region" description="Basic and acidic residues" evidence="2">
    <location>
        <begin position="835"/>
        <end position="854"/>
    </location>
</feature>
<dbReference type="InterPro" id="IPR036910">
    <property type="entry name" value="HMG_box_dom_sf"/>
</dbReference>
<dbReference type="SMART" id="SM00398">
    <property type="entry name" value="HMG"/>
    <property type="match status" value="1"/>
</dbReference>
<feature type="compositionally biased region" description="Low complexity" evidence="2">
    <location>
        <begin position="1074"/>
        <end position="1095"/>
    </location>
</feature>
<feature type="compositionally biased region" description="Polar residues" evidence="2">
    <location>
        <begin position="1184"/>
        <end position="1195"/>
    </location>
</feature>
<dbReference type="EMBL" id="BLXT01002311">
    <property type="protein sequence ID" value="GFN93146.1"/>
    <property type="molecule type" value="Genomic_DNA"/>
</dbReference>
<feature type="domain" description="HMG box" evidence="3">
    <location>
        <begin position="58"/>
        <end position="124"/>
    </location>
</feature>
<feature type="region of interest" description="Disordered" evidence="2">
    <location>
        <begin position="608"/>
        <end position="798"/>
    </location>
</feature>
<feature type="compositionally biased region" description="Pro residues" evidence="2">
    <location>
        <begin position="144"/>
        <end position="153"/>
    </location>
</feature>
<feature type="compositionally biased region" description="Basic and acidic residues" evidence="2">
    <location>
        <begin position="898"/>
        <end position="913"/>
    </location>
</feature>
<name>A0AAV3ZF83_9GAST</name>
<feature type="compositionally biased region" description="Basic and acidic residues" evidence="2">
    <location>
        <begin position="878"/>
        <end position="888"/>
    </location>
</feature>
<feature type="compositionally biased region" description="Polar residues" evidence="2">
    <location>
        <begin position="246"/>
        <end position="257"/>
    </location>
</feature>
<dbReference type="GO" id="GO:0005634">
    <property type="term" value="C:nucleus"/>
    <property type="evidence" value="ECO:0007669"/>
    <property type="project" value="UniProtKB-UniRule"/>
</dbReference>
<feature type="compositionally biased region" description="Low complexity" evidence="2">
    <location>
        <begin position="225"/>
        <end position="238"/>
    </location>
</feature>
<evidence type="ECO:0000313" key="5">
    <source>
        <dbReference type="Proteomes" id="UP000735302"/>
    </source>
</evidence>
<feature type="region of interest" description="Disordered" evidence="2">
    <location>
        <begin position="95"/>
        <end position="462"/>
    </location>
</feature>
<dbReference type="Pfam" id="PF00505">
    <property type="entry name" value="HMG_box"/>
    <property type="match status" value="1"/>
</dbReference>
<feature type="compositionally biased region" description="Polar residues" evidence="2">
    <location>
        <begin position="997"/>
        <end position="1013"/>
    </location>
</feature>
<feature type="region of interest" description="Disordered" evidence="2">
    <location>
        <begin position="935"/>
        <end position="1341"/>
    </location>
</feature>
<keyword evidence="5" id="KW-1185">Reference proteome</keyword>
<feature type="compositionally biased region" description="Polar residues" evidence="2">
    <location>
        <begin position="1"/>
        <end position="10"/>
    </location>
</feature>
<organism evidence="4 5">
    <name type="scientific">Plakobranchus ocellatus</name>
    <dbReference type="NCBI Taxonomy" id="259542"/>
    <lineage>
        <taxon>Eukaryota</taxon>
        <taxon>Metazoa</taxon>
        <taxon>Spiralia</taxon>
        <taxon>Lophotrochozoa</taxon>
        <taxon>Mollusca</taxon>
        <taxon>Gastropoda</taxon>
        <taxon>Heterobranchia</taxon>
        <taxon>Euthyneura</taxon>
        <taxon>Panpulmonata</taxon>
        <taxon>Sacoglossa</taxon>
        <taxon>Placobranchoidea</taxon>
        <taxon>Plakobranchidae</taxon>
        <taxon>Plakobranchus</taxon>
    </lineage>
</organism>
<feature type="compositionally biased region" description="Polar residues" evidence="2">
    <location>
        <begin position="967"/>
        <end position="987"/>
    </location>
</feature>
<dbReference type="InterPro" id="IPR009071">
    <property type="entry name" value="HMG_box_dom"/>
</dbReference>
<feature type="compositionally biased region" description="Gly residues" evidence="2">
    <location>
        <begin position="1319"/>
        <end position="1329"/>
    </location>
</feature>
<dbReference type="SUPFAM" id="SSF47095">
    <property type="entry name" value="HMG-box"/>
    <property type="match status" value="1"/>
</dbReference>
<proteinExistence type="predicted"/>
<keyword evidence="1" id="KW-0539">Nucleus</keyword>
<feature type="compositionally biased region" description="Basic and acidic residues" evidence="2">
    <location>
        <begin position="129"/>
        <end position="140"/>
    </location>
</feature>
<feature type="DNA-binding region" description="HMG box" evidence="1">
    <location>
        <begin position="58"/>
        <end position="124"/>
    </location>
</feature>
<feature type="compositionally biased region" description="Polar residues" evidence="2">
    <location>
        <begin position="677"/>
        <end position="692"/>
    </location>
</feature>